<evidence type="ECO:0000313" key="4">
    <source>
        <dbReference type="Proteomes" id="UP000318081"/>
    </source>
</evidence>
<dbReference type="GO" id="GO:0050112">
    <property type="term" value="F:inositol 2-dehydrogenase (NAD+) activity"/>
    <property type="evidence" value="ECO:0007669"/>
    <property type="project" value="UniProtKB-EC"/>
</dbReference>
<dbReference type="SUPFAM" id="SSF55347">
    <property type="entry name" value="Glyceraldehyde-3-phosphate dehydrogenase-like, C-terminal domain"/>
    <property type="match status" value="1"/>
</dbReference>
<protein>
    <submittedName>
        <fullName evidence="3">Inositol 2-dehydrogenase</fullName>
        <ecNumber evidence="3">1.1.1.18</ecNumber>
    </submittedName>
</protein>
<sequence length="459" mass="51050">MMTDVSCPLLLRPSYFLPKFAMKRPSESRRDFLKTSAVLSGGYWLGSTPAARAASPNEKLNVACIGVGGRGSANVSGVDGENIVAMCDVDESKAGKRFEQFDKARKFQDFRMMLDQLDKQIDAVVISTPDHTHFHPARQAMLMGKHVYCEKPLAHTVWETRELTKIAKKMDVATQLGNQRHANEGMARTVEAVRSGVIGEVTEVYCAVGGSRGMPPVPTEFPPVPSHLNWDLWQGPAQERPYSPEYCPYKWRFWWDYGTGETGNWGCHILDIPFWALQLKYPDRVDLDEVPSPDQIDPQRTPKSMKTRLEFPAEKGHGALTLHWWHASLGDVFKQHKTVPEKGANTLFVGTKGTITAGFNGYKVTLNDGGHPEAPEKTIAKSPGFHQEWINACKGGPRSTCDFVDYTGPLAESVLLANTVFRAGGGFDWDAKAFQASGNDNVEQYLMPNFRKGWKVDAV</sequence>
<evidence type="ECO:0000313" key="3">
    <source>
        <dbReference type="EMBL" id="QDV85043.1"/>
    </source>
</evidence>
<dbReference type="PROSITE" id="PS51318">
    <property type="entry name" value="TAT"/>
    <property type="match status" value="1"/>
</dbReference>
<reference evidence="3 4" key="1">
    <citation type="submission" date="2019-02" db="EMBL/GenBank/DDBJ databases">
        <title>Deep-cultivation of Planctomycetes and their phenomic and genomic characterization uncovers novel biology.</title>
        <authorList>
            <person name="Wiegand S."/>
            <person name="Jogler M."/>
            <person name="Boedeker C."/>
            <person name="Pinto D."/>
            <person name="Vollmers J."/>
            <person name="Rivas-Marin E."/>
            <person name="Kohn T."/>
            <person name="Peeters S.H."/>
            <person name="Heuer A."/>
            <person name="Rast P."/>
            <person name="Oberbeckmann S."/>
            <person name="Bunk B."/>
            <person name="Jeske O."/>
            <person name="Meyerdierks A."/>
            <person name="Storesund J.E."/>
            <person name="Kallscheuer N."/>
            <person name="Luecker S."/>
            <person name="Lage O.M."/>
            <person name="Pohl T."/>
            <person name="Merkel B.J."/>
            <person name="Hornburger P."/>
            <person name="Mueller R.-W."/>
            <person name="Bruemmer F."/>
            <person name="Labrenz M."/>
            <person name="Spormann A.M."/>
            <person name="Op den Camp H."/>
            <person name="Overmann J."/>
            <person name="Amann R."/>
            <person name="Jetten M.S.M."/>
            <person name="Mascher T."/>
            <person name="Medema M.H."/>
            <person name="Devos D.P."/>
            <person name="Kaster A.-K."/>
            <person name="Ovreas L."/>
            <person name="Rohde M."/>
            <person name="Galperin M.Y."/>
            <person name="Jogler C."/>
        </authorList>
    </citation>
    <scope>NUCLEOTIDE SEQUENCE [LARGE SCALE GENOMIC DNA]</scope>
    <source>
        <strain evidence="3 4">TBK1r</strain>
    </source>
</reference>
<dbReference type="Proteomes" id="UP000318081">
    <property type="component" value="Chromosome"/>
</dbReference>
<dbReference type="InterPro" id="IPR043906">
    <property type="entry name" value="Gfo/Idh/MocA_OxRdtase_bact_C"/>
</dbReference>
<name>A0ABX5XSR3_9BACT</name>
<organism evidence="3 4">
    <name type="scientific">Stieleria magnilauensis</name>
    <dbReference type="NCBI Taxonomy" id="2527963"/>
    <lineage>
        <taxon>Bacteria</taxon>
        <taxon>Pseudomonadati</taxon>
        <taxon>Planctomycetota</taxon>
        <taxon>Planctomycetia</taxon>
        <taxon>Pirellulales</taxon>
        <taxon>Pirellulaceae</taxon>
        <taxon>Stieleria</taxon>
    </lineage>
</organism>
<evidence type="ECO:0000259" key="2">
    <source>
        <dbReference type="Pfam" id="PF19051"/>
    </source>
</evidence>
<accession>A0ABX5XSR3</accession>
<dbReference type="Gene3D" id="3.30.360.10">
    <property type="entry name" value="Dihydrodipicolinate Reductase, domain 2"/>
    <property type="match status" value="1"/>
</dbReference>
<dbReference type="InterPro" id="IPR036291">
    <property type="entry name" value="NAD(P)-bd_dom_sf"/>
</dbReference>
<dbReference type="EC" id="1.1.1.18" evidence="3"/>
<dbReference type="InterPro" id="IPR006311">
    <property type="entry name" value="TAT_signal"/>
</dbReference>
<dbReference type="SUPFAM" id="SSF51735">
    <property type="entry name" value="NAD(P)-binding Rossmann-fold domains"/>
    <property type="match status" value="1"/>
</dbReference>
<dbReference type="PANTHER" id="PTHR43818:SF10">
    <property type="entry name" value="NADH-DEPENDENT DEHYDROGENASE-RELATED"/>
    <property type="match status" value="1"/>
</dbReference>
<keyword evidence="4" id="KW-1185">Reference proteome</keyword>
<keyword evidence="3" id="KW-0560">Oxidoreductase</keyword>
<dbReference type="Pfam" id="PF01408">
    <property type="entry name" value="GFO_IDH_MocA"/>
    <property type="match status" value="1"/>
</dbReference>
<evidence type="ECO:0000259" key="1">
    <source>
        <dbReference type="Pfam" id="PF01408"/>
    </source>
</evidence>
<gene>
    <name evidence="3" type="primary">iolG_18</name>
    <name evidence="3" type="ORF">TBK1r_39970</name>
</gene>
<dbReference type="Pfam" id="PF19051">
    <property type="entry name" value="GFO_IDH_MocA_C2"/>
    <property type="match status" value="1"/>
</dbReference>
<dbReference type="Gene3D" id="3.40.50.720">
    <property type="entry name" value="NAD(P)-binding Rossmann-like Domain"/>
    <property type="match status" value="1"/>
</dbReference>
<dbReference type="InterPro" id="IPR000683">
    <property type="entry name" value="Gfo/Idh/MocA-like_OxRdtase_N"/>
</dbReference>
<feature type="domain" description="Gfo/Idh/MocA-like oxidoreductase bacterial type C-terminal" evidence="2">
    <location>
        <begin position="223"/>
        <end position="273"/>
    </location>
</feature>
<feature type="domain" description="Gfo/Idh/MocA-like oxidoreductase N-terminal" evidence="1">
    <location>
        <begin position="60"/>
        <end position="176"/>
    </location>
</feature>
<proteinExistence type="predicted"/>
<dbReference type="InterPro" id="IPR050463">
    <property type="entry name" value="Gfo/Idh/MocA_oxidrdct_glycsds"/>
</dbReference>
<dbReference type="EMBL" id="CP036432">
    <property type="protein sequence ID" value="QDV85043.1"/>
    <property type="molecule type" value="Genomic_DNA"/>
</dbReference>
<dbReference type="PANTHER" id="PTHR43818">
    <property type="entry name" value="BCDNA.GH03377"/>
    <property type="match status" value="1"/>
</dbReference>